<proteinExistence type="predicted"/>
<sequence>MTEVPFLIIGRSGALHAVFGSAEHLAMALKWPADDRDEELAEAESTSAARGLYTEFLQCFVSTGGPQKYSTPRLPGA</sequence>
<dbReference type="Proteomes" id="UP001155059">
    <property type="component" value="Unassembled WGS sequence"/>
</dbReference>
<name>A0A9X2C7V9_9PSED</name>
<dbReference type="EMBL" id="JALQCX010000011">
    <property type="protein sequence ID" value="MCK9813995.1"/>
    <property type="molecule type" value="Genomic_DNA"/>
</dbReference>
<reference evidence="3 4" key="2">
    <citation type="journal article" date="2023" name="Plant Pathol.">
        <title>Dismantling and reorganizing Pseudomonas marginalis sensu#lato.</title>
        <authorList>
            <person name="Sawada H."/>
            <person name="Fujikawa T."/>
            <person name="Satou M."/>
        </authorList>
    </citation>
    <scope>NUCLEOTIDE SEQUENCE [LARGE SCALE GENOMIC DNA]</scope>
    <source>
        <strain evidence="1 3">MAFF 302030</strain>
        <strain evidence="2 4">MAFF 302046</strain>
    </source>
</reference>
<gene>
    <name evidence="1" type="ORF">M1B34_21155</name>
    <name evidence="2" type="ORF">M1B35_07535</name>
</gene>
<comment type="caution">
    <text evidence="1">The sequence shown here is derived from an EMBL/GenBank/DDBJ whole genome shotgun (WGS) entry which is preliminary data.</text>
</comment>
<evidence type="ECO:0000313" key="3">
    <source>
        <dbReference type="Proteomes" id="UP001155059"/>
    </source>
</evidence>
<accession>A0A9X2C7V9</accession>
<dbReference type="EMBL" id="JALQCW010000059">
    <property type="protein sequence ID" value="MCK9800135.1"/>
    <property type="molecule type" value="Genomic_DNA"/>
</dbReference>
<dbReference type="Proteomes" id="UP001155163">
    <property type="component" value="Unassembled WGS sequence"/>
</dbReference>
<keyword evidence="4" id="KW-1185">Reference proteome</keyword>
<evidence type="ECO:0000313" key="2">
    <source>
        <dbReference type="EMBL" id="MCK9813995.1"/>
    </source>
</evidence>
<reference evidence="3 4" key="1">
    <citation type="journal article" date="2022" name="Int. J. Syst. Evol. Microbiol.">
        <title>Pseudomonas aegrilactucae sp. nov. and Pseudomonas morbosilactucae sp. nov., pathogens causing bacterial rot of lettuce in Japan.</title>
        <authorList>
            <person name="Sawada H."/>
            <person name="Fujikawa T."/>
            <person name="Satou M."/>
        </authorList>
    </citation>
    <scope>NUCLEOTIDE SEQUENCE [LARGE SCALE GENOMIC DNA]</scope>
    <source>
        <strain evidence="1 3">MAFF 302030</strain>
        <strain evidence="2 4">MAFF 302046</strain>
    </source>
</reference>
<evidence type="ECO:0000313" key="4">
    <source>
        <dbReference type="Proteomes" id="UP001155163"/>
    </source>
</evidence>
<dbReference type="RefSeq" id="WP_123328310.1">
    <property type="nucleotide sequence ID" value="NZ_JALQCW010000059.1"/>
</dbReference>
<protein>
    <submittedName>
        <fullName evidence="1">Uncharacterized protein</fullName>
    </submittedName>
</protein>
<organism evidence="1 3">
    <name type="scientific">Pseudomonas morbosilactucae</name>
    <dbReference type="NCBI Taxonomy" id="2938197"/>
    <lineage>
        <taxon>Bacteria</taxon>
        <taxon>Pseudomonadati</taxon>
        <taxon>Pseudomonadota</taxon>
        <taxon>Gammaproteobacteria</taxon>
        <taxon>Pseudomonadales</taxon>
        <taxon>Pseudomonadaceae</taxon>
        <taxon>Pseudomonas</taxon>
    </lineage>
</organism>
<dbReference type="AlphaFoldDB" id="A0A9X2C7V9"/>
<evidence type="ECO:0000313" key="1">
    <source>
        <dbReference type="EMBL" id="MCK9800135.1"/>
    </source>
</evidence>